<dbReference type="PANTHER" id="PTHR33048:SF158">
    <property type="entry name" value="MEMBRANE PROTEIN PTH11-LIKE, PUTATIVE-RELATED"/>
    <property type="match status" value="1"/>
</dbReference>
<feature type="transmembrane region" description="Helical" evidence="6">
    <location>
        <begin position="78"/>
        <end position="101"/>
    </location>
</feature>
<comment type="similarity">
    <text evidence="5">Belongs to the SAT4 family.</text>
</comment>
<feature type="transmembrane region" description="Helical" evidence="6">
    <location>
        <begin position="44"/>
        <end position="66"/>
    </location>
</feature>
<proteinExistence type="inferred from homology"/>
<evidence type="ECO:0000256" key="3">
    <source>
        <dbReference type="ARBA" id="ARBA00022989"/>
    </source>
</evidence>
<feature type="transmembrane region" description="Helical" evidence="6">
    <location>
        <begin position="121"/>
        <end position="146"/>
    </location>
</feature>
<protein>
    <recommendedName>
        <fullName evidence="7">Rhodopsin domain-containing protein</fullName>
    </recommendedName>
</protein>
<comment type="caution">
    <text evidence="8">The sequence shown here is derived from an EMBL/GenBank/DDBJ whole genome shotgun (WGS) entry which is preliminary data.</text>
</comment>
<dbReference type="AlphaFoldDB" id="A0A9W4UBK1"/>
<keyword evidence="4 6" id="KW-0472">Membrane</keyword>
<gene>
    <name evidence="8" type="ORF">PDIGIT_LOCUS6044</name>
</gene>
<dbReference type="OrthoDB" id="444631at2759"/>
<sequence length="167" mass="17717">MAVFSTLCTTAFAGVVLVSVKNLGKHSWDIPLGFIASAGAQKSMVAQHALNGATLFLGKLCLLTMYHRVFGHMQKVRYQLIVTAVLALPLLAATIIRPVMVGPPVGKPWGTRNPAMKGADIPGLMIGIDNIVVDACLAWIPVPVIWGLKLEGGRKKGVMALFGTGLM</sequence>
<accession>A0A9W4UBK1</accession>
<feature type="domain" description="Rhodopsin" evidence="7">
    <location>
        <begin position="2"/>
        <end position="166"/>
    </location>
</feature>
<dbReference type="InterPro" id="IPR049326">
    <property type="entry name" value="Rhodopsin_dom_fungi"/>
</dbReference>
<dbReference type="Pfam" id="PF20684">
    <property type="entry name" value="Fung_rhodopsin"/>
    <property type="match status" value="1"/>
</dbReference>
<dbReference type="GO" id="GO:0016020">
    <property type="term" value="C:membrane"/>
    <property type="evidence" value="ECO:0007669"/>
    <property type="project" value="UniProtKB-SubCell"/>
</dbReference>
<dbReference type="PANTHER" id="PTHR33048">
    <property type="entry name" value="PTH11-LIKE INTEGRAL MEMBRANE PROTEIN (AFU_ORTHOLOGUE AFUA_5G11245)"/>
    <property type="match status" value="1"/>
</dbReference>
<reference evidence="8" key="1">
    <citation type="submission" date="2023-01" db="EMBL/GenBank/DDBJ databases">
        <authorList>
            <person name="Van Ghelder C."/>
            <person name="Rancurel C."/>
        </authorList>
    </citation>
    <scope>NUCLEOTIDE SEQUENCE</scope>
    <source>
        <strain evidence="8">CNCM I-4278</strain>
    </source>
</reference>
<comment type="subcellular location">
    <subcellularLocation>
        <location evidence="1">Membrane</location>
        <topology evidence="1">Multi-pass membrane protein</topology>
    </subcellularLocation>
</comment>
<dbReference type="EMBL" id="CAOQHR010000004">
    <property type="protein sequence ID" value="CAI6333010.1"/>
    <property type="molecule type" value="Genomic_DNA"/>
</dbReference>
<keyword evidence="2 6" id="KW-0812">Transmembrane</keyword>
<dbReference type="Proteomes" id="UP001152607">
    <property type="component" value="Unassembled WGS sequence"/>
</dbReference>
<evidence type="ECO:0000256" key="1">
    <source>
        <dbReference type="ARBA" id="ARBA00004141"/>
    </source>
</evidence>
<evidence type="ECO:0000313" key="9">
    <source>
        <dbReference type="Proteomes" id="UP001152607"/>
    </source>
</evidence>
<evidence type="ECO:0000256" key="2">
    <source>
        <dbReference type="ARBA" id="ARBA00022692"/>
    </source>
</evidence>
<keyword evidence="3 6" id="KW-1133">Transmembrane helix</keyword>
<evidence type="ECO:0000256" key="5">
    <source>
        <dbReference type="ARBA" id="ARBA00038359"/>
    </source>
</evidence>
<keyword evidence="9" id="KW-1185">Reference proteome</keyword>
<evidence type="ECO:0000256" key="4">
    <source>
        <dbReference type="ARBA" id="ARBA00023136"/>
    </source>
</evidence>
<name>A0A9W4UBK1_9PLEO</name>
<evidence type="ECO:0000259" key="7">
    <source>
        <dbReference type="Pfam" id="PF20684"/>
    </source>
</evidence>
<dbReference type="InterPro" id="IPR052337">
    <property type="entry name" value="SAT4-like"/>
</dbReference>
<evidence type="ECO:0000313" key="8">
    <source>
        <dbReference type="EMBL" id="CAI6333010.1"/>
    </source>
</evidence>
<evidence type="ECO:0000256" key="6">
    <source>
        <dbReference type="SAM" id="Phobius"/>
    </source>
</evidence>
<organism evidence="8 9">
    <name type="scientific">Periconia digitata</name>
    <dbReference type="NCBI Taxonomy" id="1303443"/>
    <lineage>
        <taxon>Eukaryota</taxon>
        <taxon>Fungi</taxon>
        <taxon>Dikarya</taxon>
        <taxon>Ascomycota</taxon>
        <taxon>Pezizomycotina</taxon>
        <taxon>Dothideomycetes</taxon>
        <taxon>Pleosporomycetidae</taxon>
        <taxon>Pleosporales</taxon>
        <taxon>Massarineae</taxon>
        <taxon>Periconiaceae</taxon>
        <taxon>Periconia</taxon>
    </lineage>
</organism>